<dbReference type="FunFam" id="3.40.50.10990:FF:000001">
    <property type="entry name" value="Riboflavin biosynthesis protein RibBA"/>
    <property type="match status" value="1"/>
</dbReference>
<comment type="catalytic activity">
    <reaction evidence="1 19">
        <text>D-ribulose 5-phosphate = (2S)-2-hydroxy-3-oxobutyl phosphate + formate + H(+)</text>
        <dbReference type="Rhea" id="RHEA:18457"/>
        <dbReference type="ChEBI" id="CHEBI:15378"/>
        <dbReference type="ChEBI" id="CHEBI:15740"/>
        <dbReference type="ChEBI" id="CHEBI:58121"/>
        <dbReference type="ChEBI" id="CHEBI:58830"/>
        <dbReference type="EC" id="4.1.99.12"/>
    </reaction>
</comment>
<comment type="cofactor">
    <cofactor evidence="19">
        <name>Zn(2+)</name>
        <dbReference type="ChEBI" id="CHEBI:29105"/>
    </cofactor>
    <text evidence="19">Binds 1 zinc ion per subunit.</text>
</comment>
<evidence type="ECO:0000256" key="13">
    <source>
        <dbReference type="ARBA" id="ARBA00023134"/>
    </source>
</evidence>
<feature type="binding site" evidence="19">
    <location>
        <position position="269"/>
    </location>
    <ligand>
        <name>Zn(2+)</name>
        <dbReference type="ChEBI" id="CHEBI:29105"/>
        <note>catalytic</note>
    </ligand>
</feature>
<dbReference type="AlphaFoldDB" id="A0A4R2S2I0"/>
<comment type="similarity">
    <text evidence="6 19">In the N-terminal section; belongs to the DHBP synthase family.</text>
</comment>
<comment type="function">
    <text evidence="3 19">Catalyzes the conversion of D-ribulose 5-phosphate to formate and 3,4-dihydroxy-2-butanone 4-phosphate.</text>
</comment>
<evidence type="ECO:0000256" key="12">
    <source>
        <dbReference type="ARBA" id="ARBA00022842"/>
    </source>
</evidence>
<dbReference type="PANTHER" id="PTHR21327">
    <property type="entry name" value="GTP CYCLOHYDROLASE II-RELATED"/>
    <property type="match status" value="1"/>
</dbReference>
<dbReference type="GO" id="GO:0000287">
    <property type="term" value="F:magnesium ion binding"/>
    <property type="evidence" value="ECO:0007669"/>
    <property type="project" value="UniProtKB-UniRule"/>
</dbReference>
<feature type="binding site" evidence="19">
    <location>
        <begin position="140"/>
        <end position="144"/>
    </location>
    <ligand>
        <name>D-ribulose 5-phosphate</name>
        <dbReference type="ChEBI" id="CHEBI:58121"/>
    </ligand>
</feature>
<keyword evidence="13 19" id="KW-0342">GTP-binding</keyword>
<keyword evidence="8 19" id="KW-0479">Metal-binding</keyword>
<feature type="binding site" evidence="19">
    <location>
        <begin position="26"/>
        <end position="27"/>
    </location>
    <ligand>
        <name>D-ribulose 5-phosphate</name>
        <dbReference type="ChEBI" id="CHEBI:58121"/>
    </ligand>
</feature>
<evidence type="ECO:0000256" key="4">
    <source>
        <dbReference type="ARBA" id="ARBA00004853"/>
    </source>
</evidence>
<feature type="binding site" evidence="19">
    <location>
        <position position="143"/>
    </location>
    <ligand>
        <name>Mg(2+)</name>
        <dbReference type="ChEBI" id="CHEBI:18420"/>
        <label>2</label>
    </ligand>
</feature>
<evidence type="ECO:0000256" key="16">
    <source>
        <dbReference type="ARBA" id="ARBA00023268"/>
    </source>
</evidence>
<evidence type="ECO:0000256" key="6">
    <source>
        <dbReference type="ARBA" id="ARBA00005520"/>
    </source>
</evidence>
<dbReference type="GO" id="GO:0030145">
    <property type="term" value="F:manganese ion binding"/>
    <property type="evidence" value="ECO:0007669"/>
    <property type="project" value="UniProtKB-UniRule"/>
</dbReference>
<keyword evidence="9 19" id="KW-0547">Nucleotide-binding</keyword>
<dbReference type="InterPro" id="IPR036144">
    <property type="entry name" value="RibA-like_sf"/>
</dbReference>
<keyword evidence="15 19" id="KW-0456">Lyase</keyword>
<evidence type="ECO:0000256" key="19">
    <source>
        <dbReference type="HAMAP-Rule" id="MF_01283"/>
    </source>
</evidence>
<evidence type="ECO:0000256" key="18">
    <source>
        <dbReference type="ARBA" id="ARBA00049295"/>
    </source>
</evidence>
<feature type="binding site" evidence="19">
    <location>
        <position position="267"/>
    </location>
    <ligand>
        <name>Zn(2+)</name>
        <dbReference type="ChEBI" id="CHEBI:29105"/>
        <note>catalytic</note>
    </ligand>
</feature>
<dbReference type="GO" id="GO:0008270">
    <property type="term" value="F:zinc ion binding"/>
    <property type="evidence" value="ECO:0007669"/>
    <property type="project" value="UniProtKB-UniRule"/>
</dbReference>
<keyword evidence="11 19" id="KW-0862">Zinc</keyword>
<evidence type="ECO:0000259" key="20">
    <source>
        <dbReference type="Pfam" id="PF00925"/>
    </source>
</evidence>
<feature type="region of interest" description="DHBP synthase" evidence="19">
    <location>
        <begin position="1"/>
        <end position="201"/>
    </location>
</feature>
<dbReference type="NCBIfam" id="NF001591">
    <property type="entry name" value="PRK00393.1"/>
    <property type="match status" value="1"/>
</dbReference>
<keyword evidence="22" id="KW-1185">Reference proteome</keyword>
<dbReference type="SUPFAM" id="SSF55821">
    <property type="entry name" value="YrdC/RibB"/>
    <property type="match status" value="1"/>
</dbReference>
<dbReference type="GO" id="GO:0009231">
    <property type="term" value="P:riboflavin biosynthetic process"/>
    <property type="evidence" value="ECO:0007669"/>
    <property type="project" value="UniProtKB-UniRule"/>
</dbReference>
<dbReference type="GO" id="GO:0008686">
    <property type="term" value="F:3,4-dihydroxy-2-butanone-4-phosphate synthase activity"/>
    <property type="evidence" value="ECO:0007669"/>
    <property type="project" value="UniProtKB-UniRule"/>
</dbReference>
<protein>
    <recommendedName>
        <fullName evidence="19">Riboflavin biosynthesis protein RibBA</fullName>
    </recommendedName>
    <domain>
        <recommendedName>
            <fullName evidence="19">3,4-dihydroxy-2-butanone 4-phosphate synthase</fullName>
            <shortName evidence="19">DHBP synthase</shortName>
            <ecNumber evidence="19">4.1.99.12</ecNumber>
        </recommendedName>
    </domain>
    <domain>
        <recommendedName>
            <fullName evidence="19">GTP cyclohydrolase-2</fullName>
            <ecNumber evidence="19">3.5.4.25</ecNumber>
        </recommendedName>
        <alternativeName>
            <fullName evidence="19">GTP cyclohydrolase II</fullName>
        </alternativeName>
    </domain>
</protein>
<feature type="domain" description="GTP cyclohydrolase II" evidence="20">
    <location>
        <begin position="209"/>
        <end position="372"/>
    </location>
</feature>
<dbReference type="PANTHER" id="PTHR21327:SF18">
    <property type="entry name" value="3,4-DIHYDROXY-2-BUTANONE 4-PHOSPHATE SYNTHASE"/>
    <property type="match status" value="1"/>
</dbReference>
<dbReference type="EC" id="3.5.4.25" evidence="19"/>
<organism evidence="21 22">
    <name type="scientific">Baia soyae</name>
    <dbReference type="NCBI Taxonomy" id="1544746"/>
    <lineage>
        <taxon>Bacteria</taxon>
        <taxon>Bacillati</taxon>
        <taxon>Bacillota</taxon>
        <taxon>Bacilli</taxon>
        <taxon>Bacillales</taxon>
        <taxon>Thermoactinomycetaceae</taxon>
        <taxon>Baia</taxon>
    </lineage>
</organism>
<dbReference type="CDD" id="cd00641">
    <property type="entry name" value="GTP_cyclohydro2"/>
    <property type="match status" value="1"/>
</dbReference>
<comment type="pathway">
    <text evidence="5 19">Cofactor biosynthesis; riboflavin biosynthesis; 2-hydroxy-3-oxobutyl phosphate from D-ribulose 5-phosphate: step 1/1.</text>
</comment>
<feature type="site" description="Essential for DHBP synthase activity" evidence="19">
    <location>
        <position position="164"/>
    </location>
</feature>
<keyword evidence="10 19" id="KW-0378">Hydrolase</keyword>
<dbReference type="Pfam" id="PF00926">
    <property type="entry name" value="DHBP_synthase"/>
    <property type="match status" value="1"/>
</dbReference>
<dbReference type="GO" id="GO:0003935">
    <property type="term" value="F:GTP cyclohydrolase II activity"/>
    <property type="evidence" value="ECO:0007669"/>
    <property type="project" value="UniProtKB-UniRule"/>
</dbReference>
<dbReference type="Gene3D" id="3.90.870.10">
    <property type="entry name" value="DHBP synthase"/>
    <property type="match status" value="1"/>
</dbReference>
<evidence type="ECO:0000313" key="22">
    <source>
        <dbReference type="Proteomes" id="UP000294746"/>
    </source>
</evidence>
<dbReference type="GO" id="GO:0005829">
    <property type="term" value="C:cytosol"/>
    <property type="evidence" value="ECO:0007669"/>
    <property type="project" value="TreeGrafter"/>
</dbReference>
<evidence type="ECO:0000256" key="17">
    <source>
        <dbReference type="ARBA" id="ARBA00043932"/>
    </source>
</evidence>
<feature type="binding site" evidence="19">
    <location>
        <position position="27"/>
    </location>
    <ligand>
        <name>Mg(2+)</name>
        <dbReference type="ChEBI" id="CHEBI:18420"/>
        <label>1</label>
    </ligand>
</feature>
<gene>
    <name evidence="19" type="primary">ribBA</name>
    <name evidence="21" type="ORF">EDD57_10579</name>
</gene>
<dbReference type="EC" id="4.1.99.12" evidence="19"/>
<dbReference type="InterPro" id="IPR032677">
    <property type="entry name" value="GTP_cyclohydro_II"/>
</dbReference>
<comment type="catalytic activity">
    <reaction evidence="18 19">
        <text>GTP + 4 H2O = 2,5-diamino-6-hydroxy-4-(5-phosphoribosylamino)-pyrimidine + formate + 2 phosphate + 3 H(+)</text>
        <dbReference type="Rhea" id="RHEA:23704"/>
        <dbReference type="ChEBI" id="CHEBI:15377"/>
        <dbReference type="ChEBI" id="CHEBI:15378"/>
        <dbReference type="ChEBI" id="CHEBI:15740"/>
        <dbReference type="ChEBI" id="CHEBI:37565"/>
        <dbReference type="ChEBI" id="CHEBI:43474"/>
        <dbReference type="ChEBI" id="CHEBI:58614"/>
        <dbReference type="EC" id="3.5.4.25"/>
    </reaction>
</comment>
<evidence type="ECO:0000256" key="10">
    <source>
        <dbReference type="ARBA" id="ARBA00022801"/>
    </source>
</evidence>
<feature type="binding site" evidence="19">
    <location>
        <position position="351"/>
    </location>
    <ligand>
        <name>GTP</name>
        <dbReference type="ChEBI" id="CHEBI:37565"/>
    </ligand>
</feature>
<dbReference type="FunFam" id="3.90.870.10:FF:000001">
    <property type="entry name" value="Riboflavin biosynthesis protein RibBA"/>
    <property type="match status" value="1"/>
</dbReference>
<dbReference type="SUPFAM" id="SSF142695">
    <property type="entry name" value="RibA-like"/>
    <property type="match status" value="1"/>
</dbReference>
<feature type="binding site" evidence="19">
    <location>
        <position position="27"/>
    </location>
    <ligand>
        <name>Mg(2+)</name>
        <dbReference type="ChEBI" id="CHEBI:18420"/>
        <label>2</label>
    </ligand>
</feature>
<dbReference type="InterPro" id="IPR000926">
    <property type="entry name" value="RibA"/>
</dbReference>
<evidence type="ECO:0000256" key="14">
    <source>
        <dbReference type="ARBA" id="ARBA00023211"/>
    </source>
</evidence>
<dbReference type="InterPro" id="IPR000422">
    <property type="entry name" value="DHBP_synthase_RibB"/>
</dbReference>
<comment type="caution">
    <text evidence="21">The sequence shown here is derived from an EMBL/GenBank/DDBJ whole genome shotgun (WGS) entry which is preliminary data.</text>
</comment>
<dbReference type="Gene3D" id="3.40.50.10990">
    <property type="entry name" value="GTP cyclohydrolase II"/>
    <property type="match status" value="1"/>
</dbReference>
<feature type="binding site" evidence="19">
    <location>
        <position position="316"/>
    </location>
    <ligand>
        <name>GTP</name>
        <dbReference type="ChEBI" id="CHEBI:37565"/>
    </ligand>
</feature>
<feature type="binding site" evidence="19">
    <location>
        <position position="31"/>
    </location>
    <ligand>
        <name>D-ribulose 5-phosphate</name>
        <dbReference type="ChEBI" id="CHEBI:58121"/>
    </ligand>
</feature>
<evidence type="ECO:0000256" key="15">
    <source>
        <dbReference type="ARBA" id="ARBA00023239"/>
    </source>
</evidence>
<evidence type="ECO:0000256" key="9">
    <source>
        <dbReference type="ARBA" id="ARBA00022741"/>
    </source>
</evidence>
<feature type="binding site" evidence="19">
    <location>
        <position position="256"/>
    </location>
    <ligand>
        <name>Zn(2+)</name>
        <dbReference type="ChEBI" id="CHEBI:29105"/>
        <note>catalytic</note>
    </ligand>
</feature>
<keyword evidence="12 19" id="KW-0460">Magnesium</keyword>
<comment type="similarity">
    <text evidence="19">In the C-terminal section; belongs to the GTP cyclohydrolase II family.</text>
</comment>
<comment type="cofactor">
    <cofactor evidence="19">
        <name>Mg(2+)</name>
        <dbReference type="ChEBI" id="CHEBI:18420"/>
    </cofactor>
    <cofactor evidence="19">
        <name>Mn(2+)</name>
        <dbReference type="ChEBI" id="CHEBI:29035"/>
    </cofactor>
    <text evidence="19">Binds 2 divalent metal cations per subunit. Magnesium or manganese.</text>
</comment>
<feature type="region of interest" description="GTP cyclohydrolase II" evidence="19">
    <location>
        <begin position="202"/>
        <end position="399"/>
    </location>
</feature>
<dbReference type="NCBIfam" id="TIGR00506">
    <property type="entry name" value="ribB"/>
    <property type="match status" value="1"/>
</dbReference>
<keyword evidence="16 19" id="KW-0511">Multifunctional enzyme</keyword>
<feature type="binding site" evidence="19">
    <location>
        <begin position="251"/>
        <end position="255"/>
    </location>
    <ligand>
        <name>GTP</name>
        <dbReference type="ChEBI" id="CHEBI:37565"/>
    </ligand>
</feature>
<proteinExistence type="inferred from homology"/>
<comment type="cofactor">
    <cofactor evidence="2">
        <name>Mn(2+)</name>
        <dbReference type="ChEBI" id="CHEBI:29035"/>
    </cofactor>
</comment>
<dbReference type="Proteomes" id="UP000294746">
    <property type="component" value="Unassembled WGS sequence"/>
</dbReference>
<dbReference type="HAMAP" id="MF_00180">
    <property type="entry name" value="RibB"/>
    <property type="match status" value="1"/>
</dbReference>
<evidence type="ECO:0000256" key="8">
    <source>
        <dbReference type="ARBA" id="ARBA00022723"/>
    </source>
</evidence>
<feature type="site" description="Essential for DHBP synthase activity" evidence="19">
    <location>
        <position position="126"/>
    </location>
</feature>
<accession>A0A4R2S2I0</accession>
<feature type="binding site" evidence="19">
    <location>
        <position position="356"/>
    </location>
    <ligand>
        <name>GTP</name>
        <dbReference type="ChEBI" id="CHEBI:37565"/>
    </ligand>
</feature>
<reference evidence="21 22" key="1">
    <citation type="submission" date="2019-03" db="EMBL/GenBank/DDBJ databases">
        <title>Genomic Encyclopedia of Type Strains, Phase IV (KMG-IV): sequencing the most valuable type-strain genomes for metagenomic binning, comparative biology and taxonomic classification.</title>
        <authorList>
            <person name="Goeker M."/>
        </authorList>
    </citation>
    <scope>NUCLEOTIDE SEQUENCE [LARGE SCALE GENOMIC DNA]</scope>
    <source>
        <strain evidence="21 22">DSM 46831</strain>
    </source>
</reference>
<dbReference type="HAMAP" id="MF_01283">
    <property type="entry name" value="RibBA"/>
    <property type="match status" value="1"/>
</dbReference>
<evidence type="ECO:0000256" key="11">
    <source>
        <dbReference type="ARBA" id="ARBA00022833"/>
    </source>
</evidence>
<feature type="binding site" evidence="19">
    <location>
        <begin position="294"/>
        <end position="296"/>
    </location>
    <ligand>
        <name>GTP</name>
        <dbReference type="ChEBI" id="CHEBI:37565"/>
    </ligand>
</feature>
<evidence type="ECO:0000256" key="2">
    <source>
        <dbReference type="ARBA" id="ARBA00001936"/>
    </source>
</evidence>
<dbReference type="GO" id="GO:0005525">
    <property type="term" value="F:GTP binding"/>
    <property type="evidence" value="ECO:0007669"/>
    <property type="project" value="UniProtKB-KW"/>
</dbReference>
<dbReference type="HAMAP" id="MF_00179">
    <property type="entry name" value="RibA"/>
    <property type="match status" value="1"/>
</dbReference>
<feature type="binding site" evidence="19">
    <location>
        <position position="164"/>
    </location>
    <ligand>
        <name>D-ribulose 5-phosphate</name>
        <dbReference type="ChEBI" id="CHEBI:58121"/>
    </ligand>
</feature>
<dbReference type="NCBIfam" id="TIGR00505">
    <property type="entry name" value="ribA"/>
    <property type="match status" value="1"/>
</dbReference>
<evidence type="ECO:0000256" key="3">
    <source>
        <dbReference type="ARBA" id="ARBA00002284"/>
    </source>
</evidence>
<evidence type="ECO:0000313" key="21">
    <source>
        <dbReference type="EMBL" id="TCP69895.1"/>
    </source>
</evidence>
<dbReference type="EMBL" id="SLXV01000005">
    <property type="protein sequence ID" value="TCP69895.1"/>
    <property type="molecule type" value="Genomic_DNA"/>
</dbReference>
<dbReference type="UniPathway" id="UPA00275">
    <property type="reaction ID" value="UER00399"/>
</dbReference>
<dbReference type="NCBIfam" id="NF006803">
    <property type="entry name" value="PRK09311.1"/>
    <property type="match status" value="1"/>
</dbReference>
<evidence type="ECO:0000256" key="5">
    <source>
        <dbReference type="ARBA" id="ARBA00004904"/>
    </source>
</evidence>
<dbReference type="InterPro" id="IPR016299">
    <property type="entry name" value="Riboflavin_synth_RibBA"/>
</dbReference>
<keyword evidence="14 19" id="KW-0464">Manganese</keyword>
<keyword evidence="7 19" id="KW-0686">Riboflavin biosynthesis</keyword>
<feature type="active site" description="Nucleophile; for GTP cyclohydrolase activity" evidence="19">
    <location>
        <position position="330"/>
    </location>
</feature>
<sequence length="399" mass="44677">MFHAIEEALADLKQGKLIIVVDDEDRENEGDLVALAEYATPELINFMVTHGRGLVCVPITEQRAQQLKIPYMIEANDNTDRHGTAFTVSVDSQTSHTGISAFERSQTVIDLIDGTKRAHDFRRPGHIFPLIAKEGGVIERSGHTEAAVDLAKLCGSAPAGVLCEILNEDGTMARVPDLIPFAEKWDLKMITIQDLIQYRLAQEPTVQRREEIHLPTEYGDFRMIAYTAPDGKEQIALVKGGLHLEKPVLVRVHSECMTGDLFTSRRCDCGLQLHESLLMIEENGSGVFIYLPQEGRGIGLLNKMRAYQLQDQGLDTVEANLHLGFPDDGRDYNSAAQILRDLGVQQVHLITNNPRKVSGLQQSGIEVLERVPIEIQPYTENKRYLVTKKEKLGHRLQWV</sequence>
<dbReference type="InterPro" id="IPR017945">
    <property type="entry name" value="DHBP_synth_RibB-like_a/b_dom"/>
</dbReference>
<feature type="active site" description="Proton acceptor; for GTP cyclohydrolase activity" evidence="19">
    <location>
        <position position="328"/>
    </location>
</feature>
<feature type="binding site" evidence="19">
    <location>
        <position position="272"/>
    </location>
    <ligand>
        <name>GTP</name>
        <dbReference type="ChEBI" id="CHEBI:37565"/>
    </ligand>
</feature>
<comment type="function">
    <text evidence="17 19">Catalyzes the conversion of GTP to 2,5-diamino-6-ribosylamino-4(3H)-pyrimidinone 5'-phosphate (DARP), formate and pyrophosphate.</text>
</comment>
<evidence type="ECO:0000256" key="7">
    <source>
        <dbReference type="ARBA" id="ARBA00022619"/>
    </source>
</evidence>
<dbReference type="RefSeq" id="WP_131847990.1">
    <property type="nucleotide sequence ID" value="NZ_SLXV01000005.1"/>
</dbReference>
<dbReference type="OrthoDB" id="9793111at2"/>
<evidence type="ECO:0000256" key="1">
    <source>
        <dbReference type="ARBA" id="ARBA00000141"/>
    </source>
</evidence>
<dbReference type="Pfam" id="PF00925">
    <property type="entry name" value="GTP_cyclohydro2"/>
    <property type="match status" value="1"/>
</dbReference>
<dbReference type="PIRSF" id="PIRSF001259">
    <property type="entry name" value="RibA"/>
    <property type="match status" value="1"/>
</dbReference>
<name>A0A4R2S2I0_9BACL</name>
<comment type="pathway">
    <text evidence="4 19">Cofactor biosynthesis; riboflavin biosynthesis; 5-amino-6-(D-ribitylamino)uracil from GTP: step 1/4.</text>
</comment>